<dbReference type="InterPro" id="IPR029039">
    <property type="entry name" value="Flavoprotein-like_sf"/>
</dbReference>
<evidence type="ECO:0000256" key="1">
    <source>
        <dbReference type="SAM" id="MobiDB-lite"/>
    </source>
</evidence>
<dbReference type="PANTHER" id="PTHR39201">
    <property type="entry name" value="EXPORTED PROTEIN-RELATED"/>
    <property type="match status" value="1"/>
</dbReference>
<feature type="compositionally biased region" description="Basic and acidic residues" evidence="1">
    <location>
        <begin position="98"/>
        <end position="110"/>
    </location>
</feature>
<dbReference type="Gene3D" id="3.40.50.360">
    <property type="match status" value="1"/>
</dbReference>
<dbReference type="Proteomes" id="UP000216352">
    <property type="component" value="Unassembled WGS sequence"/>
</dbReference>
<protein>
    <submittedName>
        <fullName evidence="4">Flavodoxin</fullName>
    </submittedName>
</protein>
<evidence type="ECO:0000313" key="4">
    <source>
        <dbReference type="EMBL" id="OZG63336.1"/>
    </source>
</evidence>
<evidence type="ECO:0000313" key="5">
    <source>
        <dbReference type="Proteomes" id="UP000216352"/>
    </source>
</evidence>
<feature type="signal peptide" evidence="2">
    <location>
        <begin position="1"/>
        <end position="20"/>
    </location>
</feature>
<feature type="compositionally biased region" description="Polar residues" evidence="1">
    <location>
        <begin position="34"/>
        <end position="47"/>
    </location>
</feature>
<dbReference type="PANTHER" id="PTHR39201:SF1">
    <property type="entry name" value="FLAVODOXIN-LIKE DOMAIN-CONTAINING PROTEIN"/>
    <property type="match status" value="1"/>
</dbReference>
<sequence length="210" mass="21743">MKKFTTVALSLALVASLAGCGSSTDSVQSSTDSAQNDSGSSTDTSEPVTDATVLVAYYSATGTTAAVAEQIAAATGGDLFEIEAADPYSDDDLDWTDSDSRVSREHDDPGSRDVELVSAAVDGWDSYDVVFIGYPIWWGIAAWPTSSFVAANDFTGKTVVPFCTSASSGLGSSGSQLAELAGTGDWLEGQRFGSSTSDDDVRSWVEGLGL</sequence>
<dbReference type="PROSITE" id="PS51257">
    <property type="entry name" value="PROKAR_LIPOPROTEIN"/>
    <property type="match status" value="1"/>
</dbReference>
<feature type="compositionally biased region" description="Low complexity" evidence="1">
    <location>
        <begin position="24"/>
        <end position="33"/>
    </location>
</feature>
<gene>
    <name evidence="4" type="ORF">BLEM_0039</name>
</gene>
<reference evidence="4 5" key="1">
    <citation type="journal article" date="2017" name="BMC Genomics">
        <title>Comparative genomic and phylogenomic analyses of the Bifidobacteriaceae family.</title>
        <authorList>
            <person name="Lugli G.A."/>
            <person name="Milani C."/>
            <person name="Turroni F."/>
            <person name="Duranti S."/>
            <person name="Mancabelli L."/>
            <person name="Mangifesta M."/>
            <person name="Ferrario C."/>
            <person name="Modesto M."/>
            <person name="Mattarelli P."/>
            <person name="Jiri K."/>
            <person name="van Sinderen D."/>
            <person name="Ventura M."/>
        </authorList>
    </citation>
    <scope>NUCLEOTIDE SEQUENCE [LARGE SCALE GENOMIC DNA]</scope>
    <source>
        <strain evidence="4 5">DSM 28807</strain>
    </source>
</reference>
<dbReference type="AlphaFoldDB" id="A0A261FX54"/>
<evidence type="ECO:0000256" key="2">
    <source>
        <dbReference type="SAM" id="SignalP"/>
    </source>
</evidence>
<dbReference type="OrthoDB" id="9806505at2"/>
<dbReference type="GO" id="GO:0010181">
    <property type="term" value="F:FMN binding"/>
    <property type="evidence" value="ECO:0007669"/>
    <property type="project" value="InterPro"/>
</dbReference>
<name>A0A261FX54_9BIFI</name>
<feature type="chain" id="PRO_5043153404" evidence="2">
    <location>
        <begin position="21"/>
        <end position="210"/>
    </location>
</feature>
<dbReference type="InterPro" id="IPR008254">
    <property type="entry name" value="Flavodoxin/NO_synth"/>
</dbReference>
<keyword evidence="5" id="KW-1185">Reference proteome</keyword>
<comment type="caution">
    <text evidence="4">The sequence shown here is derived from an EMBL/GenBank/DDBJ whole genome shotgun (WGS) entry which is preliminary data.</text>
</comment>
<accession>A0A261FX54</accession>
<feature type="domain" description="Flavodoxin-like" evidence="3">
    <location>
        <begin position="53"/>
        <end position="206"/>
    </location>
</feature>
<dbReference type="SUPFAM" id="SSF52218">
    <property type="entry name" value="Flavoproteins"/>
    <property type="match status" value="1"/>
</dbReference>
<evidence type="ECO:0000259" key="3">
    <source>
        <dbReference type="Pfam" id="PF12682"/>
    </source>
</evidence>
<feature type="region of interest" description="Disordered" evidence="1">
    <location>
        <begin position="90"/>
        <end position="110"/>
    </location>
</feature>
<keyword evidence="2" id="KW-0732">Signal</keyword>
<dbReference type="Pfam" id="PF12682">
    <property type="entry name" value="Flavodoxin_4"/>
    <property type="match status" value="1"/>
</dbReference>
<proteinExistence type="predicted"/>
<dbReference type="RefSeq" id="WP_072725407.1">
    <property type="nucleotide sequence ID" value="NZ_BDIS01000015.1"/>
</dbReference>
<dbReference type="STRING" id="1603886.GCA_001895165_01138"/>
<dbReference type="EMBL" id="MWWX01000001">
    <property type="protein sequence ID" value="OZG63336.1"/>
    <property type="molecule type" value="Genomic_DNA"/>
</dbReference>
<feature type="region of interest" description="Disordered" evidence="1">
    <location>
        <begin position="24"/>
        <end position="47"/>
    </location>
</feature>
<organism evidence="4 5">
    <name type="scientific">Bifidobacterium lemurum</name>
    <dbReference type="NCBI Taxonomy" id="1603886"/>
    <lineage>
        <taxon>Bacteria</taxon>
        <taxon>Bacillati</taxon>
        <taxon>Actinomycetota</taxon>
        <taxon>Actinomycetes</taxon>
        <taxon>Bifidobacteriales</taxon>
        <taxon>Bifidobacteriaceae</taxon>
        <taxon>Bifidobacterium</taxon>
    </lineage>
</organism>